<protein>
    <submittedName>
        <fullName evidence="1">Thioredoxin family protein</fullName>
    </submittedName>
</protein>
<name>A0ABR8U141_9CELL</name>
<evidence type="ECO:0000313" key="1">
    <source>
        <dbReference type="EMBL" id="MBD7981751.1"/>
    </source>
</evidence>
<accession>A0ABR8U141</accession>
<organism evidence="1 2">
    <name type="scientific">Oerskovia merdavium</name>
    <dbReference type="NCBI Taxonomy" id="2762227"/>
    <lineage>
        <taxon>Bacteria</taxon>
        <taxon>Bacillati</taxon>
        <taxon>Actinomycetota</taxon>
        <taxon>Actinomycetes</taxon>
        <taxon>Micrococcales</taxon>
        <taxon>Cellulomonadaceae</taxon>
        <taxon>Oerskovia</taxon>
    </lineage>
</organism>
<dbReference type="Proteomes" id="UP000655570">
    <property type="component" value="Unassembled WGS sequence"/>
</dbReference>
<sequence>MTIELLYFEGCPSWTVARDNLAQALELVGVPGRPVELVEVLTDEHAAALAFPGSPTLRLDGRDLFEHQEASGLACRLYPTPQGLAGAPTVGQLVDALTNVG</sequence>
<dbReference type="EMBL" id="JACSQF010000014">
    <property type="protein sequence ID" value="MBD7981751.1"/>
    <property type="molecule type" value="Genomic_DNA"/>
</dbReference>
<reference evidence="1 2" key="1">
    <citation type="submission" date="2020-08" db="EMBL/GenBank/DDBJ databases">
        <title>A Genomic Blueprint of the Chicken Gut Microbiome.</title>
        <authorList>
            <person name="Gilroy R."/>
            <person name="Ravi A."/>
            <person name="Getino M."/>
            <person name="Pursley I."/>
            <person name="Horton D.L."/>
            <person name="Alikhan N.-F."/>
            <person name="Baker D."/>
            <person name="Gharbi K."/>
            <person name="Hall N."/>
            <person name="Watson M."/>
            <person name="Adriaenssens E.M."/>
            <person name="Foster-Nyarko E."/>
            <person name="Jarju S."/>
            <person name="Secka A."/>
            <person name="Antonio M."/>
            <person name="Oren A."/>
            <person name="Chaudhuri R."/>
            <person name="La Ragione R.M."/>
            <person name="Hildebrand F."/>
            <person name="Pallen M.J."/>
        </authorList>
    </citation>
    <scope>NUCLEOTIDE SEQUENCE [LARGE SCALE GENOMIC DNA]</scope>
    <source>
        <strain evidence="1 2">Sa2CUA9</strain>
    </source>
</reference>
<evidence type="ECO:0000313" key="2">
    <source>
        <dbReference type="Proteomes" id="UP000655570"/>
    </source>
</evidence>
<keyword evidence="2" id="KW-1185">Reference proteome</keyword>
<comment type="caution">
    <text evidence="1">The sequence shown here is derived from an EMBL/GenBank/DDBJ whole genome shotgun (WGS) entry which is preliminary data.</text>
</comment>
<proteinExistence type="predicted"/>
<gene>
    <name evidence="1" type="ORF">H9641_13600</name>
</gene>
<dbReference type="RefSeq" id="WP_191804654.1">
    <property type="nucleotide sequence ID" value="NZ_JACSQF010000014.1"/>
</dbReference>